<keyword evidence="1" id="KW-0472">Membrane</keyword>
<evidence type="ECO:0000313" key="3">
    <source>
        <dbReference type="Proteomes" id="UP001308005"/>
    </source>
</evidence>
<organism evidence="2 3">
    <name type="scientific">Candidatus Thiothrix phosphatis</name>
    <dbReference type="NCBI Taxonomy" id="3112415"/>
    <lineage>
        <taxon>Bacteria</taxon>
        <taxon>Pseudomonadati</taxon>
        <taxon>Pseudomonadota</taxon>
        <taxon>Gammaproteobacteria</taxon>
        <taxon>Thiotrichales</taxon>
        <taxon>Thiotrichaceae</taxon>
        <taxon>Thiothrix</taxon>
    </lineage>
</organism>
<accession>A0ABU6CU26</accession>
<dbReference type="EMBL" id="JAYMYJ010000012">
    <property type="protein sequence ID" value="MEB4589582.1"/>
    <property type="molecule type" value="Genomic_DNA"/>
</dbReference>
<protein>
    <submittedName>
        <fullName evidence="2">Uncharacterized protein</fullName>
    </submittedName>
</protein>
<sequence length="60" mass="6865">MQDPNQDPEQRRNFWIGNGLLAIALLMLFFMEPLSRMLGMGAVALWMICAAIGTYFIMKK</sequence>
<keyword evidence="3" id="KW-1185">Reference proteome</keyword>
<gene>
    <name evidence="2" type="ORF">VSS37_01185</name>
</gene>
<dbReference type="RefSeq" id="WP_324692772.1">
    <property type="nucleotide sequence ID" value="NZ_JAYMYJ010000012.1"/>
</dbReference>
<evidence type="ECO:0000256" key="1">
    <source>
        <dbReference type="SAM" id="Phobius"/>
    </source>
</evidence>
<feature type="transmembrane region" description="Helical" evidence="1">
    <location>
        <begin position="37"/>
        <end position="58"/>
    </location>
</feature>
<keyword evidence="1" id="KW-1133">Transmembrane helix</keyword>
<dbReference type="Proteomes" id="UP001308005">
    <property type="component" value="Unassembled WGS sequence"/>
</dbReference>
<feature type="transmembrane region" description="Helical" evidence="1">
    <location>
        <begin position="12"/>
        <end position="31"/>
    </location>
</feature>
<proteinExistence type="predicted"/>
<keyword evidence="1" id="KW-0812">Transmembrane</keyword>
<reference evidence="3" key="1">
    <citation type="submission" date="2023-07" db="EMBL/GenBank/DDBJ databases">
        <title>The carbon used by Thiothrix.</title>
        <authorList>
            <person name="Chen L."/>
        </authorList>
    </citation>
    <scope>NUCLEOTIDE SEQUENCE [LARGE SCALE GENOMIC DNA]</scope>
</reference>
<evidence type="ECO:0000313" key="2">
    <source>
        <dbReference type="EMBL" id="MEB4589582.1"/>
    </source>
</evidence>
<comment type="caution">
    <text evidence="2">The sequence shown here is derived from an EMBL/GenBank/DDBJ whole genome shotgun (WGS) entry which is preliminary data.</text>
</comment>
<name>A0ABU6CU26_9GAMM</name>